<gene>
    <name evidence="10" type="ORF">HHK36_008171</name>
</gene>
<sequence length="559" mass="63980">MVAAPMRGRSPPRPPDTQGKSYAAVVGNTSRSSHGIIHQRSEPTVVPIWINLPGLPINFFNLKDLKAIGSIVWKIRHNSDTCRSLLREEIFQLKDKGEGKEWEISRTIRSYPTNKNNTKIWVEKVFKRNDRKITEDLRQPKNCLEDDQSGDRDNELEKDGFIQSNKDCDSSSKGNNLNEKDSIQGEEIIKVDDEITDEERETGSHSKYQQTNGEKEAAMEESNLKIWNSKNNEQDEERMLSSEGCLIVLRRRSMAREKIQIRKIDNTTARQVTFSKRRRGLFKKAEELAILCDAEVALIIFSATGKLFEYSSSRTKEILDRHSLHSKNLEKLDQPSLELKLENRNHSRWNKEAAEKSHQLRQMRGEELQGLSTEKLQQLEKQLETGLSRVLQTKGDIIMKEISTLKRKEVQLMEENDQLRNKLLKMSKTPKHVTTEPEIVVHEEDQSLESVTTISGSAGPSQDYDSSNISLKLGLNFHTSGSASTYESTSVASVPYCLQHLSTVKDLRLLLYVLVVNVDQSFKDSFFVLLNLEHPQVENYRPVTRIFPQPRAPPLLKQS</sequence>
<dbReference type="InterPro" id="IPR036879">
    <property type="entry name" value="TF_MADSbox_sf"/>
</dbReference>
<dbReference type="CDD" id="cd00265">
    <property type="entry name" value="MADS_MEF2_like"/>
    <property type="match status" value="1"/>
</dbReference>
<evidence type="ECO:0000259" key="9">
    <source>
        <dbReference type="PROSITE" id="PS51297"/>
    </source>
</evidence>
<evidence type="ECO:0000256" key="6">
    <source>
        <dbReference type="SAM" id="Coils"/>
    </source>
</evidence>
<keyword evidence="3" id="KW-0238">DNA-binding</keyword>
<dbReference type="InterPro" id="IPR033896">
    <property type="entry name" value="MEF2-like_N"/>
</dbReference>
<dbReference type="GO" id="GO:0046983">
    <property type="term" value="F:protein dimerization activity"/>
    <property type="evidence" value="ECO:0007669"/>
    <property type="project" value="InterPro"/>
</dbReference>
<dbReference type="PROSITE" id="PS00350">
    <property type="entry name" value="MADS_BOX_1"/>
    <property type="match status" value="1"/>
</dbReference>
<keyword evidence="5" id="KW-0539">Nucleus</keyword>
<comment type="caution">
    <text evidence="10">The sequence shown here is derived from an EMBL/GenBank/DDBJ whole genome shotgun (WGS) entry which is preliminary data.</text>
</comment>
<evidence type="ECO:0000313" key="11">
    <source>
        <dbReference type="Proteomes" id="UP000655225"/>
    </source>
</evidence>
<dbReference type="PANTHER" id="PTHR48019">
    <property type="entry name" value="SERUM RESPONSE FACTOR HOMOLOG"/>
    <property type="match status" value="1"/>
</dbReference>
<dbReference type="GO" id="GO:0045944">
    <property type="term" value="P:positive regulation of transcription by RNA polymerase II"/>
    <property type="evidence" value="ECO:0007669"/>
    <property type="project" value="InterPro"/>
</dbReference>
<dbReference type="InterPro" id="IPR002100">
    <property type="entry name" value="TF_MADSbox"/>
</dbReference>
<dbReference type="Pfam" id="PF01486">
    <property type="entry name" value="K-box"/>
    <property type="match status" value="1"/>
</dbReference>
<organism evidence="10 11">
    <name type="scientific">Tetracentron sinense</name>
    <name type="common">Spur-leaf</name>
    <dbReference type="NCBI Taxonomy" id="13715"/>
    <lineage>
        <taxon>Eukaryota</taxon>
        <taxon>Viridiplantae</taxon>
        <taxon>Streptophyta</taxon>
        <taxon>Embryophyta</taxon>
        <taxon>Tracheophyta</taxon>
        <taxon>Spermatophyta</taxon>
        <taxon>Magnoliopsida</taxon>
        <taxon>Trochodendrales</taxon>
        <taxon>Trochodendraceae</taxon>
        <taxon>Tetracentron</taxon>
    </lineage>
</organism>
<keyword evidence="6" id="KW-0175">Coiled coil</keyword>
<evidence type="ECO:0000256" key="4">
    <source>
        <dbReference type="ARBA" id="ARBA00023163"/>
    </source>
</evidence>
<feature type="coiled-coil region" evidence="6">
    <location>
        <begin position="402"/>
        <end position="429"/>
    </location>
</feature>
<keyword evidence="4" id="KW-0804">Transcription</keyword>
<dbReference type="SUPFAM" id="SSF55455">
    <property type="entry name" value="SRF-like"/>
    <property type="match status" value="1"/>
</dbReference>
<dbReference type="SMART" id="SM00432">
    <property type="entry name" value="MADS"/>
    <property type="match status" value="1"/>
</dbReference>
<dbReference type="Gene3D" id="3.40.1810.10">
    <property type="entry name" value="Transcription factor, MADS-box"/>
    <property type="match status" value="1"/>
</dbReference>
<dbReference type="GO" id="GO:0000977">
    <property type="term" value="F:RNA polymerase II transcription regulatory region sequence-specific DNA binding"/>
    <property type="evidence" value="ECO:0007669"/>
    <property type="project" value="InterPro"/>
</dbReference>
<dbReference type="FunFam" id="3.40.1810.10:FF:000007">
    <property type="entry name" value="Transcription factor, MADS-box"/>
    <property type="match status" value="1"/>
</dbReference>
<feature type="region of interest" description="Disordered" evidence="7">
    <location>
        <begin position="1"/>
        <end position="21"/>
    </location>
</feature>
<dbReference type="Proteomes" id="UP000655225">
    <property type="component" value="Unassembled WGS sequence"/>
</dbReference>
<feature type="compositionally biased region" description="Basic and acidic residues" evidence="7">
    <location>
        <begin position="178"/>
        <end position="193"/>
    </location>
</feature>
<name>A0A834ZFW4_TETSI</name>
<dbReference type="InterPro" id="IPR002487">
    <property type="entry name" value="TF_Kbox"/>
</dbReference>
<proteinExistence type="predicted"/>
<dbReference type="PROSITE" id="PS50066">
    <property type="entry name" value="MADS_BOX_2"/>
    <property type="match status" value="1"/>
</dbReference>
<dbReference type="AlphaFoldDB" id="A0A834ZFW4"/>
<dbReference type="InterPro" id="IPR050142">
    <property type="entry name" value="MADS-box/MEF2_TF"/>
</dbReference>
<feature type="compositionally biased region" description="Basic and acidic residues" evidence="7">
    <location>
        <begin position="161"/>
        <end position="170"/>
    </location>
</feature>
<evidence type="ECO:0000256" key="7">
    <source>
        <dbReference type="SAM" id="MobiDB-lite"/>
    </source>
</evidence>
<evidence type="ECO:0000256" key="5">
    <source>
        <dbReference type="ARBA" id="ARBA00023242"/>
    </source>
</evidence>
<feature type="domain" description="K-box" evidence="9">
    <location>
        <begin position="339"/>
        <end position="432"/>
    </location>
</feature>
<keyword evidence="2" id="KW-0805">Transcription regulation</keyword>
<dbReference type="GO" id="GO:0005634">
    <property type="term" value="C:nucleus"/>
    <property type="evidence" value="ECO:0007669"/>
    <property type="project" value="UniProtKB-SubCell"/>
</dbReference>
<dbReference type="Pfam" id="PF00319">
    <property type="entry name" value="SRF-TF"/>
    <property type="match status" value="1"/>
</dbReference>
<feature type="domain" description="MADS-box" evidence="8">
    <location>
        <begin position="254"/>
        <end position="314"/>
    </location>
</feature>
<evidence type="ECO:0000259" key="8">
    <source>
        <dbReference type="PROSITE" id="PS50066"/>
    </source>
</evidence>
<keyword evidence="11" id="KW-1185">Reference proteome</keyword>
<dbReference type="OrthoDB" id="1898716at2759"/>
<feature type="region of interest" description="Disordered" evidence="7">
    <location>
        <begin position="161"/>
        <end position="222"/>
    </location>
</feature>
<protein>
    <submittedName>
        <fullName evidence="10">Uncharacterized protein</fullName>
    </submittedName>
</protein>
<reference evidence="10 11" key="1">
    <citation type="submission" date="2020-04" db="EMBL/GenBank/DDBJ databases">
        <title>Plant Genome Project.</title>
        <authorList>
            <person name="Zhang R.-G."/>
        </authorList>
    </citation>
    <scope>NUCLEOTIDE SEQUENCE [LARGE SCALE GENOMIC DNA]</scope>
    <source>
        <strain evidence="10">YNK0</strain>
        <tissue evidence="10">Leaf</tissue>
    </source>
</reference>
<dbReference type="EMBL" id="JABCRI010000005">
    <property type="protein sequence ID" value="KAF8406091.1"/>
    <property type="molecule type" value="Genomic_DNA"/>
</dbReference>
<evidence type="ECO:0000256" key="2">
    <source>
        <dbReference type="ARBA" id="ARBA00023015"/>
    </source>
</evidence>
<comment type="subcellular location">
    <subcellularLocation>
        <location evidence="1">Nucleus</location>
    </subcellularLocation>
</comment>
<evidence type="ECO:0000313" key="10">
    <source>
        <dbReference type="EMBL" id="KAF8406091.1"/>
    </source>
</evidence>
<dbReference type="PROSITE" id="PS51297">
    <property type="entry name" value="K_BOX"/>
    <property type="match status" value="1"/>
</dbReference>
<evidence type="ECO:0000256" key="1">
    <source>
        <dbReference type="ARBA" id="ARBA00004123"/>
    </source>
</evidence>
<dbReference type="PRINTS" id="PR00404">
    <property type="entry name" value="MADSDOMAIN"/>
</dbReference>
<dbReference type="GO" id="GO:0003700">
    <property type="term" value="F:DNA-binding transcription factor activity"/>
    <property type="evidence" value="ECO:0007669"/>
    <property type="project" value="InterPro"/>
</dbReference>
<evidence type="ECO:0000256" key="3">
    <source>
        <dbReference type="ARBA" id="ARBA00023125"/>
    </source>
</evidence>
<accession>A0A834ZFW4</accession>